<evidence type="ECO:0000256" key="1">
    <source>
        <dbReference type="ARBA" id="ARBA00010914"/>
    </source>
</evidence>
<accession>A0ABT6X7B5</accession>
<name>A0ABT6X7B5_9BURK</name>
<dbReference type="Gene3D" id="3.10.20.30">
    <property type="match status" value="1"/>
</dbReference>
<protein>
    <submittedName>
        <fullName evidence="9">2Fe-2S iron-sulfur cluster-binding protein</fullName>
    </submittedName>
</protein>
<keyword evidence="2" id="KW-0001">2Fe-2S</keyword>
<keyword evidence="10" id="KW-1185">Reference proteome</keyword>
<comment type="caution">
    <text evidence="9">The sequence shown here is derived from an EMBL/GenBank/DDBJ whole genome shotgun (WGS) entry which is preliminary data.</text>
</comment>
<dbReference type="SUPFAM" id="SSF54292">
    <property type="entry name" value="2Fe-2S ferredoxin-like"/>
    <property type="match status" value="1"/>
</dbReference>
<evidence type="ECO:0000313" key="9">
    <source>
        <dbReference type="EMBL" id="MDI9234013.1"/>
    </source>
</evidence>
<dbReference type="CDD" id="cd00207">
    <property type="entry name" value="fer2"/>
    <property type="match status" value="1"/>
</dbReference>
<dbReference type="InterPro" id="IPR012675">
    <property type="entry name" value="Beta-grasp_dom_sf"/>
</dbReference>
<dbReference type="Proteomes" id="UP001431902">
    <property type="component" value="Unassembled WGS sequence"/>
</dbReference>
<evidence type="ECO:0000313" key="10">
    <source>
        <dbReference type="Proteomes" id="UP001431902"/>
    </source>
</evidence>
<dbReference type="PRINTS" id="PR00355">
    <property type="entry name" value="ADRENODOXIN"/>
</dbReference>
<evidence type="ECO:0000256" key="3">
    <source>
        <dbReference type="ARBA" id="ARBA00022723"/>
    </source>
</evidence>
<reference evidence="9" key="1">
    <citation type="submission" date="2023-05" db="EMBL/GenBank/DDBJ databases">
        <title>Limnohabitans sp. strain HM2-2 Genome sequencing and assembly.</title>
        <authorList>
            <person name="Jung Y."/>
        </authorList>
    </citation>
    <scope>NUCLEOTIDE SEQUENCE</scope>
    <source>
        <strain evidence="9">HM2-2</strain>
    </source>
</reference>
<keyword evidence="5" id="KW-0411">Iron-sulfur</keyword>
<dbReference type="EMBL" id="JASGBH010000006">
    <property type="protein sequence ID" value="MDI9234013.1"/>
    <property type="molecule type" value="Genomic_DNA"/>
</dbReference>
<evidence type="ECO:0000256" key="6">
    <source>
        <dbReference type="ARBA" id="ARBA00034078"/>
    </source>
</evidence>
<dbReference type="Pfam" id="PF00111">
    <property type="entry name" value="Fer2"/>
    <property type="match status" value="1"/>
</dbReference>
<sequence length="109" mass="11660">MITIHLQPHDPTQTAHTLQAQPGQSLMQAAVDANLPGIQADCGGLLTCATCHVVVQSDWQSKLPPMSSDEDGMLAFTAQTREAGSRLSCQIELTEELDGLQVTLPASQY</sequence>
<evidence type="ECO:0000259" key="8">
    <source>
        <dbReference type="PROSITE" id="PS51085"/>
    </source>
</evidence>
<evidence type="ECO:0000256" key="4">
    <source>
        <dbReference type="ARBA" id="ARBA00023004"/>
    </source>
</evidence>
<organism evidence="9 10">
    <name type="scientific">Limnohabitans lacus</name>
    <dbReference type="NCBI Taxonomy" id="3045173"/>
    <lineage>
        <taxon>Bacteria</taxon>
        <taxon>Pseudomonadati</taxon>
        <taxon>Pseudomonadota</taxon>
        <taxon>Betaproteobacteria</taxon>
        <taxon>Burkholderiales</taxon>
        <taxon>Comamonadaceae</taxon>
        <taxon>Limnohabitans</taxon>
    </lineage>
</organism>
<dbReference type="InterPro" id="IPR001055">
    <property type="entry name" value="Adrenodoxin-like"/>
</dbReference>
<dbReference type="InterPro" id="IPR036010">
    <property type="entry name" value="2Fe-2S_ferredoxin-like_sf"/>
</dbReference>
<evidence type="ECO:0000256" key="2">
    <source>
        <dbReference type="ARBA" id="ARBA00022714"/>
    </source>
</evidence>
<comment type="similarity">
    <text evidence="1">Belongs to the adrenodoxin/putidaredoxin family.</text>
</comment>
<feature type="compositionally biased region" description="Polar residues" evidence="7">
    <location>
        <begin position="10"/>
        <end position="21"/>
    </location>
</feature>
<dbReference type="RefSeq" id="WP_283224400.1">
    <property type="nucleotide sequence ID" value="NZ_JASGBH010000006.1"/>
</dbReference>
<feature type="domain" description="2Fe-2S ferredoxin-type" evidence="8">
    <location>
        <begin position="2"/>
        <end position="108"/>
    </location>
</feature>
<evidence type="ECO:0000256" key="5">
    <source>
        <dbReference type="ARBA" id="ARBA00023014"/>
    </source>
</evidence>
<dbReference type="InterPro" id="IPR001041">
    <property type="entry name" value="2Fe-2S_ferredoxin-type"/>
</dbReference>
<comment type="cofactor">
    <cofactor evidence="6">
        <name>[2Fe-2S] cluster</name>
        <dbReference type="ChEBI" id="CHEBI:190135"/>
    </cofactor>
</comment>
<gene>
    <name evidence="9" type="ORF">QLQ16_09205</name>
</gene>
<feature type="region of interest" description="Disordered" evidence="7">
    <location>
        <begin position="1"/>
        <end position="21"/>
    </location>
</feature>
<evidence type="ECO:0000256" key="7">
    <source>
        <dbReference type="SAM" id="MobiDB-lite"/>
    </source>
</evidence>
<dbReference type="PANTHER" id="PTHR23426">
    <property type="entry name" value="FERREDOXIN/ADRENODOXIN"/>
    <property type="match status" value="1"/>
</dbReference>
<dbReference type="PANTHER" id="PTHR23426:SF65">
    <property type="entry name" value="FERREDOXIN-2, MITOCHONDRIAL"/>
    <property type="match status" value="1"/>
</dbReference>
<keyword evidence="3" id="KW-0479">Metal-binding</keyword>
<proteinExistence type="inferred from homology"/>
<dbReference type="PROSITE" id="PS51085">
    <property type="entry name" value="2FE2S_FER_2"/>
    <property type="match status" value="1"/>
</dbReference>
<keyword evidence="4" id="KW-0408">Iron</keyword>